<dbReference type="Proteomes" id="UP000515163">
    <property type="component" value="Unplaced"/>
</dbReference>
<accession>A0A6P8HF77</accession>
<evidence type="ECO:0000313" key="1">
    <source>
        <dbReference type="Proteomes" id="UP000515163"/>
    </source>
</evidence>
<dbReference type="AlphaFoldDB" id="A0A6P8HF77"/>
<reference evidence="2" key="1">
    <citation type="submission" date="2025-08" db="UniProtKB">
        <authorList>
            <consortium name="RefSeq"/>
        </authorList>
    </citation>
    <scope>IDENTIFICATION</scope>
    <source>
        <tissue evidence="2">Tentacle</tissue>
    </source>
</reference>
<dbReference type="GeneID" id="116288561"/>
<dbReference type="RefSeq" id="XP_031551225.1">
    <property type="nucleotide sequence ID" value="XM_031695365.1"/>
</dbReference>
<organism evidence="1 2">
    <name type="scientific">Actinia tenebrosa</name>
    <name type="common">Australian red waratah sea anemone</name>
    <dbReference type="NCBI Taxonomy" id="6105"/>
    <lineage>
        <taxon>Eukaryota</taxon>
        <taxon>Metazoa</taxon>
        <taxon>Cnidaria</taxon>
        <taxon>Anthozoa</taxon>
        <taxon>Hexacorallia</taxon>
        <taxon>Actiniaria</taxon>
        <taxon>Actiniidae</taxon>
        <taxon>Actinia</taxon>
    </lineage>
</organism>
<evidence type="ECO:0000313" key="2">
    <source>
        <dbReference type="RefSeq" id="XP_031551225.1"/>
    </source>
</evidence>
<dbReference type="InParanoid" id="A0A6P8HF77"/>
<sequence length="288" mass="31845">MVLPTLILQKPSATSKSKEHSEAIERRLSLWRAGDLSLLLKEIRFIQSRFSKTRKARSMEDISKIFANLVMQGKLSAAIKLLDRETSTGVLTLSPEVLEELKQKHPSAADIEDESLLNGPLELNPHGIFDLIDEQMIYNAAMRTRGSAGPSGMDAELYRRVLCSKNFNAEGKLLREEIVIMTRNLLKSSYHPILLESYTACRLIPLDKNPGIRPIGVGEVLWRIIGKTVSAFFKELKQAAGPLQVCAGHSGGAEAAIHAMSQIFSEEDTDAVLLIDASNAFNQMNRCG</sequence>
<protein>
    <submittedName>
        <fullName evidence="2">Uncharacterized protein LOC116288561</fullName>
    </submittedName>
</protein>
<proteinExistence type="predicted"/>
<gene>
    <name evidence="2" type="primary">LOC116288561</name>
</gene>
<keyword evidence="1" id="KW-1185">Reference proteome</keyword>
<name>A0A6P8HF77_ACTTE</name>
<dbReference type="KEGG" id="aten:116288561"/>
<dbReference type="OrthoDB" id="5987789at2759"/>